<dbReference type="STRING" id="1349767.GJA_2728"/>
<protein>
    <submittedName>
        <fullName evidence="1">Cyclic peptide transporter</fullName>
    </submittedName>
</protein>
<gene>
    <name evidence="1" type="ORF">GJA_2728</name>
</gene>
<keyword evidence="2" id="KW-1185">Reference proteome</keyword>
<dbReference type="Proteomes" id="UP000027604">
    <property type="component" value="Chromosome I"/>
</dbReference>
<dbReference type="InterPro" id="IPR027417">
    <property type="entry name" value="P-loop_NTPase"/>
</dbReference>
<dbReference type="HOGENOM" id="CLU_2649572_0_0_4"/>
<reference evidence="1 2" key="1">
    <citation type="journal article" date="2015" name="Genome Announc.">
        <title>Genome Sequence of Mushroom Soft-Rot Pathogen Janthinobacterium agaricidamnosum.</title>
        <authorList>
            <person name="Graupner K."/>
            <person name="Lackner G."/>
            <person name="Hertweck C."/>
        </authorList>
    </citation>
    <scope>NUCLEOTIDE SEQUENCE [LARGE SCALE GENOMIC DNA]</scope>
    <source>
        <strain evidence="2">NBRC 102515 / DSM 9628</strain>
    </source>
</reference>
<dbReference type="KEGG" id="jag:GJA_2728"/>
<name>W0V3F3_9BURK</name>
<dbReference type="PATRIC" id="fig|1349767.4.peg.4456"/>
<dbReference type="EMBL" id="HG322949">
    <property type="protein sequence ID" value="CDG83359.1"/>
    <property type="molecule type" value="Genomic_DNA"/>
</dbReference>
<dbReference type="SUPFAM" id="SSF52540">
    <property type="entry name" value="P-loop containing nucleoside triphosphate hydrolases"/>
    <property type="match status" value="1"/>
</dbReference>
<dbReference type="eggNOG" id="COG4615">
    <property type="taxonomic scope" value="Bacteria"/>
</dbReference>
<accession>W0V3F3</accession>
<dbReference type="Gene3D" id="3.40.50.300">
    <property type="entry name" value="P-loop containing nucleotide triphosphate hydrolases"/>
    <property type="match status" value="1"/>
</dbReference>
<evidence type="ECO:0000313" key="1">
    <source>
        <dbReference type="EMBL" id="CDG83359.1"/>
    </source>
</evidence>
<evidence type="ECO:0000313" key="2">
    <source>
        <dbReference type="Proteomes" id="UP000027604"/>
    </source>
</evidence>
<proteinExistence type="predicted"/>
<dbReference type="AlphaFoldDB" id="W0V3F3"/>
<dbReference type="RefSeq" id="WP_038492789.1">
    <property type="nucleotide sequence ID" value="NZ_BCTH01000038.1"/>
</dbReference>
<organism evidence="1 2">
    <name type="scientific">Janthinobacterium agaricidamnosum NBRC 102515 = DSM 9628</name>
    <dbReference type="NCBI Taxonomy" id="1349767"/>
    <lineage>
        <taxon>Bacteria</taxon>
        <taxon>Pseudomonadati</taxon>
        <taxon>Pseudomonadota</taxon>
        <taxon>Betaproteobacteria</taxon>
        <taxon>Burkholderiales</taxon>
        <taxon>Oxalobacteraceae</taxon>
        <taxon>Janthinobacterium</taxon>
    </lineage>
</organism>
<sequence length="76" mass="8762">MYLFGEWAAGQDRLFKRVFYTRLLPDLKARGKTVILITHDDAYFHCADRVIKLEDGHLQSVSQHGAEVPRPILHTV</sequence>